<evidence type="ECO:0000313" key="1">
    <source>
        <dbReference type="EMBL" id="RRT66367.1"/>
    </source>
</evidence>
<sequence>MSSTPNRGHMLIIGADTSRVGIGIALMQDDQLLIRIKDFPIFYMRCLKEILIATKLKVWLCTDDSAEILPIDTQADEEL</sequence>
<reference evidence="1 2" key="1">
    <citation type="journal article" date="2014" name="Agronomy (Basel)">
        <title>A Draft Genome Sequence for Ensete ventricosum, the Drought-Tolerant Tree Against Hunger.</title>
        <authorList>
            <person name="Harrison J."/>
            <person name="Moore K.A."/>
            <person name="Paszkiewicz K."/>
            <person name="Jones T."/>
            <person name="Grant M."/>
            <person name="Ambacheew D."/>
            <person name="Muzemil S."/>
            <person name="Studholme D.J."/>
        </authorList>
    </citation>
    <scope>NUCLEOTIDE SEQUENCE [LARGE SCALE GENOMIC DNA]</scope>
</reference>
<dbReference type="AlphaFoldDB" id="A0A426ZQS0"/>
<protein>
    <submittedName>
        <fullName evidence="1">Uncharacterized protein</fullName>
    </submittedName>
</protein>
<organism evidence="1 2">
    <name type="scientific">Ensete ventricosum</name>
    <name type="common">Abyssinian banana</name>
    <name type="synonym">Musa ensete</name>
    <dbReference type="NCBI Taxonomy" id="4639"/>
    <lineage>
        <taxon>Eukaryota</taxon>
        <taxon>Viridiplantae</taxon>
        <taxon>Streptophyta</taxon>
        <taxon>Embryophyta</taxon>
        <taxon>Tracheophyta</taxon>
        <taxon>Spermatophyta</taxon>
        <taxon>Magnoliopsida</taxon>
        <taxon>Liliopsida</taxon>
        <taxon>Zingiberales</taxon>
        <taxon>Musaceae</taxon>
        <taxon>Ensete</taxon>
    </lineage>
</organism>
<comment type="caution">
    <text evidence="1">The sequence shown here is derived from an EMBL/GenBank/DDBJ whole genome shotgun (WGS) entry which is preliminary data.</text>
</comment>
<name>A0A426ZQS0_ENSVE</name>
<proteinExistence type="predicted"/>
<dbReference type="EMBL" id="AMZH03005451">
    <property type="protein sequence ID" value="RRT66367.1"/>
    <property type="molecule type" value="Genomic_DNA"/>
</dbReference>
<evidence type="ECO:0000313" key="2">
    <source>
        <dbReference type="Proteomes" id="UP000287651"/>
    </source>
</evidence>
<accession>A0A426ZQS0</accession>
<gene>
    <name evidence="1" type="ORF">B296_00035819</name>
</gene>
<dbReference type="Proteomes" id="UP000287651">
    <property type="component" value="Unassembled WGS sequence"/>
</dbReference>